<dbReference type="SUPFAM" id="SSF52540">
    <property type="entry name" value="P-loop containing nucleoside triphosphate hydrolases"/>
    <property type="match status" value="2"/>
</dbReference>
<proteinExistence type="predicted"/>
<name>A0A919W547_9ACTN</name>
<dbReference type="RefSeq" id="WP_213010721.1">
    <property type="nucleotide sequence ID" value="NZ_BOQN01000087.1"/>
</dbReference>
<dbReference type="InterPro" id="IPR011990">
    <property type="entry name" value="TPR-like_helical_dom_sf"/>
</dbReference>
<dbReference type="Proteomes" id="UP000677082">
    <property type="component" value="Unassembled WGS sequence"/>
</dbReference>
<dbReference type="Pfam" id="PF25000">
    <property type="entry name" value="DUF7779"/>
    <property type="match status" value="1"/>
</dbReference>
<protein>
    <recommendedName>
        <fullName evidence="5">ATP/GTP-binding protein</fullName>
    </recommendedName>
</protein>
<dbReference type="Gene3D" id="3.40.50.300">
    <property type="entry name" value="P-loop containing nucleotide triphosphate hydrolases"/>
    <property type="match status" value="2"/>
</dbReference>
<dbReference type="InterPro" id="IPR027417">
    <property type="entry name" value="P-loop_NTPase"/>
</dbReference>
<dbReference type="PANTHER" id="PTHR46082:SF6">
    <property type="entry name" value="AAA+ ATPASE DOMAIN-CONTAINING PROTEIN-RELATED"/>
    <property type="match status" value="1"/>
</dbReference>
<dbReference type="SUPFAM" id="SSF48452">
    <property type="entry name" value="TPR-like"/>
    <property type="match status" value="3"/>
</dbReference>
<sequence>MLEDSGGKVVTFYSYKGGTGRTMALANVAWILAANGKRVLVADWDLDSPGLHRFFRPFIDPGALASSGGVVELVRRYEQATMQNVERPGDWHRDFARVSRHAFSIDWPHFPAGGVIDFLAAGNQDQNYARSIYERDWDEFYERYGGGQLFDALRDDMKAHYDYALIDSRTGWSDVAGICTVHMPDVLIDCFTFSEQGIDGAATVAANVTRLTGRRPIRILPVPMRVDLAEKKRADAGRLVARQRFTSLPAGMNPSERDAYWATVEVPYQPFYAYEETLATFGDRPGSRTSMLAAYETLTDYLTGGEVTGLPLMDESLRERTAARFVRAAVLPETTVALRHAPDDRLWAEWIARVLETAGVTVNLVTSGLDADSGAIPDGRLLTVISPANAEREEARVPRERTDPRAPLVVYVADVRPLRGQSDADSAFLVGQPEEIAITRLLKLVGHPVDNFDRGRVGLRYPGRATLLFNAPIRNVQFTGREDDLIELRSRLETTSSPVVLSGASPVALQGMGGIGKTQVAMEYAHRFRNAYDFVWWINSDPVTFIDTQLSELGRELGLPGGGSIVEQARAVLSALARGESLRRWLVILDNAEDVETVTRFLPRGPGGHVIITSRDAGWAERAESIQVDVFDRRESIAHLRRRVPAMRPDDAGRLADALGDLPIAVAAAGAWLADTGKPVAEYLGHLDEYGPSDLQPIWDLSLQRLKERSAAAYRLLQLCSVLAPEVALDLVYSDRMAELLRPLDPMVTETMYRGALVQQINRLALLKVDVSGGQIRVHRIVQHVVRQQMTSQQRDEARREVHLVLAAARPSGEVDDPGNWRRFQMIWPHLEVARVHQSLEEPVRRLIIDRLRYIWFAGGFNDGRRVGEDYVRRWEQLRETVTDPEARSVLSRQLLQLRFNLANIVRDQAEFETSREMDEAILTEQRRLLGDHHPHTLITAGGLGGDLRALGRYAEARKLDEETTAAWVEYFGEDHQRSLLALNNLAASLRFVGDFRAARDRSRQVFTRAGMILGPQHSVTLLAGGSLGRDLREAGEYEESVTLLRDILGRCRQAYGEEAPRTLNALTNLAVSERSAGRAQDAAQHLETAYETLNQVLGPFQPETLTCRLSRAVNLLAVGEAASAEAELLQMQRRYTERFGEEHPYTVSCLNNRAAVARARGDLTSARELALRAADSFEIVLGPEHPYTLAARMNQAIFMAEWGAVPQAHELLLPISARADQVIGPEHPDAVRCAANLVLMRRDLHGASPDEENEVLQRLIRALGVGHPAAEAMRERRYLHRTLDPHPY</sequence>
<dbReference type="GO" id="GO:0043531">
    <property type="term" value="F:ADP binding"/>
    <property type="evidence" value="ECO:0007669"/>
    <property type="project" value="InterPro"/>
</dbReference>
<keyword evidence="4" id="KW-1185">Reference proteome</keyword>
<dbReference type="NCBIfam" id="NF047398">
    <property type="entry name" value="AAA_KGGVGR"/>
    <property type="match status" value="1"/>
</dbReference>
<feature type="domain" description="NB-ARC" evidence="1">
    <location>
        <begin position="507"/>
        <end position="630"/>
    </location>
</feature>
<dbReference type="Pfam" id="PF13424">
    <property type="entry name" value="TPR_12"/>
    <property type="match status" value="2"/>
</dbReference>
<feature type="domain" description="DUF7779" evidence="2">
    <location>
        <begin position="707"/>
        <end position="794"/>
    </location>
</feature>
<dbReference type="Pfam" id="PF13374">
    <property type="entry name" value="TPR_10"/>
    <property type="match status" value="2"/>
</dbReference>
<gene>
    <name evidence="3" type="ORF">Ato02nite_067770</name>
</gene>
<dbReference type="PANTHER" id="PTHR46082">
    <property type="entry name" value="ATP/GTP-BINDING PROTEIN-RELATED"/>
    <property type="match status" value="1"/>
</dbReference>
<dbReference type="InterPro" id="IPR053137">
    <property type="entry name" value="NLR-like"/>
</dbReference>
<dbReference type="InterPro" id="IPR002182">
    <property type="entry name" value="NB-ARC"/>
</dbReference>
<dbReference type="Pfam" id="PF00931">
    <property type="entry name" value="NB-ARC"/>
    <property type="match status" value="1"/>
</dbReference>
<dbReference type="Gene3D" id="1.25.40.10">
    <property type="entry name" value="Tetratricopeptide repeat domain"/>
    <property type="match status" value="2"/>
</dbReference>
<reference evidence="3 4" key="1">
    <citation type="submission" date="2021-03" db="EMBL/GenBank/DDBJ databases">
        <title>Whole genome shotgun sequence of Actinoplanes toevensis NBRC 105298.</title>
        <authorList>
            <person name="Komaki H."/>
            <person name="Tamura T."/>
        </authorList>
    </citation>
    <scope>NUCLEOTIDE SEQUENCE [LARGE SCALE GENOMIC DNA]</scope>
    <source>
        <strain evidence="3 4">NBRC 105298</strain>
    </source>
</reference>
<evidence type="ECO:0000259" key="1">
    <source>
        <dbReference type="Pfam" id="PF00931"/>
    </source>
</evidence>
<dbReference type="EMBL" id="BOQN01000087">
    <property type="protein sequence ID" value="GIM94984.1"/>
    <property type="molecule type" value="Genomic_DNA"/>
</dbReference>
<dbReference type="NCBIfam" id="NF040586">
    <property type="entry name" value="FxSxx_TPR"/>
    <property type="match status" value="1"/>
</dbReference>
<accession>A0A919W547</accession>
<comment type="caution">
    <text evidence="3">The sequence shown here is derived from an EMBL/GenBank/DDBJ whole genome shotgun (WGS) entry which is preliminary data.</text>
</comment>
<organism evidence="3 4">
    <name type="scientific">Paractinoplanes toevensis</name>
    <dbReference type="NCBI Taxonomy" id="571911"/>
    <lineage>
        <taxon>Bacteria</taxon>
        <taxon>Bacillati</taxon>
        <taxon>Actinomycetota</taxon>
        <taxon>Actinomycetes</taxon>
        <taxon>Micromonosporales</taxon>
        <taxon>Micromonosporaceae</taxon>
        <taxon>Paractinoplanes</taxon>
    </lineage>
</organism>
<evidence type="ECO:0000313" key="3">
    <source>
        <dbReference type="EMBL" id="GIM94984.1"/>
    </source>
</evidence>
<evidence type="ECO:0000313" key="4">
    <source>
        <dbReference type="Proteomes" id="UP000677082"/>
    </source>
</evidence>
<evidence type="ECO:0008006" key="5">
    <source>
        <dbReference type="Google" id="ProtNLM"/>
    </source>
</evidence>
<dbReference type="InterPro" id="IPR056681">
    <property type="entry name" value="DUF7779"/>
</dbReference>
<evidence type="ECO:0000259" key="2">
    <source>
        <dbReference type="Pfam" id="PF25000"/>
    </source>
</evidence>